<dbReference type="EMBL" id="RFFI01000096">
    <property type="protein sequence ID" value="RMI06734.1"/>
    <property type="molecule type" value="Genomic_DNA"/>
</dbReference>
<accession>A0A3M2J1Q3</accession>
<dbReference type="Proteomes" id="UP000269289">
    <property type="component" value="Unassembled WGS sequence"/>
</dbReference>
<keyword evidence="2" id="KW-0964">Secreted</keyword>
<keyword evidence="1" id="KW-0134">Cell wall</keyword>
<organism evidence="7 8">
    <name type="scientific">Cellulomonas triticagri</name>
    <dbReference type="NCBI Taxonomy" id="2483352"/>
    <lineage>
        <taxon>Bacteria</taxon>
        <taxon>Bacillati</taxon>
        <taxon>Actinomycetota</taxon>
        <taxon>Actinomycetes</taxon>
        <taxon>Micrococcales</taxon>
        <taxon>Cellulomonadaceae</taxon>
        <taxon>Cellulomonas</taxon>
    </lineage>
</organism>
<dbReference type="AlphaFoldDB" id="A0A3M2J1Q3"/>
<evidence type="ECO:0000256" key="1">
    <source>
        <dbReference type="ARBA" id="ARBA00022512"/>
    </source>
</evidence>
<keyword evidence="5" id="KW-0472">Membrane</keyword>
<keyword evidence="5" id="KW-1133">Transmembrane helix</keyword>
<evidence type="ECO:0000259" key="6">
    <source>
        <dbReference type="Pfam" id="PF00746"/>
    </source>
</evidence>
<feature type="transmembrane region" description="Helical" evidence="5">
    <location>
        <begin position="6"/>
        <end position="29"/>
    </location>
</feature>
<dbReference type="Pfam" id="PF00746">
    <property type="entry name" value="Gram_pos_anchor"/>
    <property type="match status" value="1"/>
</dbReference>
<proteinExistence type="predicted"/>
<keyword evidence="5" id="KW-0812">Transmembrane</keyword>
<reference evidence="7 8" key="1">
    <citation type="submission" date="2018-10" db="EMBL/GenBank/DDBJ databases">
        <title>Isolation, diversity and antifungal activity of actinobacteria from wheat.</title>
        <authorList>
            <person name="Han C."/>
        </authorList>
    </citation>
    <scope>NUCLEOTIDE SEQUENCE [LARGE SCALE GENOMIC DNA]</scope>
    <source>
        <strain evidence="7 8">NEAU-YY56</strain>
    </source>
</reference>
<evidence type="ECO:0000313" key="8">
    <source>
        <dbReference type="Proteomes" id="UP000269289"/>
    </source>
</evidence>
<dbReference type="InterPro" id="IPR019931">
    <property type="entry name" value="LPXTG_anchor"/>
</dbReference>
<keyword evidence="8" id="KW-1185">Reference proteome</keyword>
<gene>
    <name evidence="7" type="ORF">EBM89_15345</name>
</gene>
<keyword evidence="3" id="KW-0732">Signal</keyword>
<feature type="domain" description="Gram-positive cocci surface proteins LPxTG" evidence="6">
    <location>
        <begin position="5"/>
        <end position="32"/>
    </location>
</feature>
<name>A0A3M2J1Q3_9CELL</name>
<keyword evidence="4" id="KW-0572">Peptidoglycan-anchor</keyword>
<dbReference type="RefSeq" id="WP_122150437.1">
    <property type="nucleotide sequence ID" value="NZ_RFFI01000096.1"/>
</dbReference>
<dbReference type="NCBIfam" id="TIGR01167">
    <property type="entry name" value="LPXTG_anchor"/>
    <property type="match status" value="1"/>
</dbReference>
<evidence type="ECO:0000256" key="2">
    <source>
        <dbReference type="ARBA" id="ARBA00022525"/>
    </source>
</evidence>
<evidence type="ECO:0000313" key="7">
    <source>
        <dbReference type="EMBL" id="RMI06734.1"/>
    </source>
</evidence>
<evidence type="ECO:0000256" key="5">
    <source>
        <dbReference type="SAM" id="Phobius"/>
    </source>
</evidence>
<evidence type="ECO:0000256" key="4">
    <source>
        <dbReference type="ARBA" id="ARBA00023088"/>
    </source>
</evidence>
<comment type="caution">
    <text evidence="7">The sequence shown here is derived from an EMBL/GenBank/DDBJ whole genome shotgun (WGS) entry which is preliminary data.</text>
</comment>
<protein>
    <submittedName>
        <fullName evidence="7">LPXTG cell wall anchor domain-containing protein</fullName>
    </submittedName>
</protein>
<evidence type="ECO:0000256" key="3">
    <source>
        <dbReference type="ARBA" id="ARBA00022729"/>
    </source>
</evidence>
<sequence>MVAEGGTLSPVLAVIGLVVILVAAGFLFARRKR</sequence>